<feature type="transmembrane region" description="Helical" evidence="14">
    <location>
        <begin position="76"/>
        <end position="96"/>
    </location>
</feature>
<dbReference type="Pfam" id="PF10161">
    <property type="entry name" value="DDDD"/>
    <property type="match status" value="1"/>
</dbReference>
<evidence type="ECO:0000256" key="14">
    <source>
        <dbReference type="RuleBase" id="RU369077"/>
    </source>
</evidence>
<evidence type="ECO:0000256" key="1">
    <source>
        <dbReference type="ARBA" id="ARBA00004434"/>
    </source>
</evidence>
<dbReference type="AlphaFoldDB" id="A0A8J2WNF2"/>
<keyword evidence="6 14" id="KW-0812">Transmembrane</keyword>
<evidence type="ECO:0000256" key="10">
    <source>
        <dbReference type="ARBA" id="ARBA00022989"/>
    </source>
</evidence>
<evidence type="ECO:0000256" key="12">
    <source>
        <dbReference type="ARBA" id="ARBA00023128"/>
    </source>
</evidence>
<keyword evidence="8 14" id="KW-0106">Calcium</keyword>
<keyword evidence="9 14" id="KW-0809">Transit peptide</keyword>
<dbReference type="Proteomes" id="UP000789390">
    <property type="component" value="Unassembled WGS sequence"/>
</dbReference>
<comment type="subcellular location">
    <subcellularLocation>
        <location evidence="1 14">Mitochondrion inner membrane</location>
        <topology evidence="1 14">Single-pass membrane protein</topology>
    </subcellularLocation>
</comment>
<evidence type="ECO:0000256" key="8">
    <source>
        <dbReference type="ARBA" id="ARBA00022837"/>
    </source>
</evidence>
<dbReference type="InterPro" id="IPR018782">
    <property type="entry name" value="MCU_reg"/>
</dbReference>
<dbReference type="PANTHER" id="PTHR33904:SF1">
    <property type="entry name" value="ESSENTIAL MCU REGULATOR, MITOCHONDRIAL"/>
    <property type="match status" value="1"/>
</dbReference>
<accession>A0A8J2WNF2</accession>
<dbReference type="OrthoDB" id="10039145at2759"/>
<keyword evidence="10 14" id="KW-1133">Transmembrane helix</keyword>
<evidence type="ECO:0000256" key="11">
    <source>
        <dbReference type="ARBA" id="ARBA00023065"/>
    </source>
</evidence>
<dbReference type="GO" id="GO:1990246">
    <property type="term" value="C:uniplex complex"/>
    <property type="evidence" value="ECO:0007669"/>
    <property type="project" value="UniProtKB-UniRule"/>
</dbReference>
<protein>
    <recommendedName>
        <fullName evidence="3 14">Essential MCU regulator, mitochondrial</fullName>
    </recommendedName>
    <alternativeName>
        <fullName evidence="14">Single-pass membrane protein with aspartate-rich tail 1, mitochondrial</fullName>
    </alternativeName>
</protein>
<evidence type="ECO:0000256" key="5">
    <source>
        <dbReference type="ARBA" id="ARBA00022568"/>
    </source>
</evidence>
<keyword evidence="4 14" id="KW-0813">Transport</keyword>
<keyword evidence="16" id="KW-1185">Reference proteome</keyword>
<dbReference type="PANTHER" id="PTHR33904">
    <property type="entry name" value="ESSENTIAL MCU REGULATOR, MITOCHONDRIAL"/>
    <property type="match status" value="1"/>
</dbReference>
<evidence type="ECO:0000256" key="3">
    <source>
        <dbReference type="ARBA" id="ARBA00022180"/>
    </source>
</evidence>
<dbReference type="EMBL" id="CAKKLH010000294">
    <property type="protein sequence ID" value="CAH0109693.1"/>
    <property type="molecule type" value="Genomic_DNA"/>
</dbReference>
<keyword evidence="12 14" id="KW-0496">Mitochondrion</keyword>
<keyword evidence="5 14" id="KW-0109">Calcium transport</keyword>
<evidence type="ECO:0000313" key="16">
    <source>
        <dbReference type="Proteomes" id="UP000789390"/>
    </source>
</evidence>
<evidence type="ECO:0000256" key="7">
    <source>
        <dbReference type="ARBA" id="ARBA00022792"/>
    </source>
</evidence>
<name>A0A8J2WNF2_9CRUS</name>
<organism evidence="15 16">
    <name type="scientific">Daphnia galeata</name>
    <dbReference type="NCBI Taxonomy" id="27404"/>
    <lineage>
        <taxon>Eukaryota</taxon>
        <taxon>Metazoa</taxon>
        <taxon>Ecdysozoa</taxon>
        <taxon>Arthropoda</taxon>
        <taxon>Crustacea</taxon>
        <taxon>Branchiopoda</taxon>
        <taxon>Diplostraca</taxon>
        <taxon>Cladocera</taxon>
        <taxon>Anomopoda</taxon>
        <taxon>Daphniidae</taxon>
        <taxon>Daphnia</taxon>
    </lineage>
</organism>
<comment type="caution">
    <text evidence="15">The sequence shown here is derived from an EMBL/GenBank/DDBJ whole genome shotgun (WGS) entry which is preliminary data.</text>
</comment>
<keyword evidence="7 14" id="KW-0999">Mitochondrion inner membrane</keyword>
<proteinExistence type="inferred from homology"/>
<evidence type="ECO:0000313" key="15">
    <source>
        <dbReference type="EMBL" id="CAH0109693.1"/>
    </source>
</evidence>
<keyword evidence="11 14" id="KW-0406">Ion transport</keyword>
<gene>
    <name evidence="15" type="ORF">DGAL_LOCUS13177</name>
</gene>
<dbReference type="GO" id="GO:0051560">
    <property type="term" value="P:mitochondrial calcium ion homeostasis"/>
    <property type="evidence" value="ECO:0007669"/>
    <property type="project" value="UniProtKB-UniRule"/>
</dbReference>
<comment type="similarity">
    <text evidence="2 14">Belongs to the SMDT1/EMRE family.</text>
</comment>
<sequence length="118" mass="12891">MSCCRYTTKKPYPPQCKYTPNSDQYEISSAKMAATGLRKLMHFSAKNTLVQNRIKIRNIVTTENGSVLEAPQKKGILGFAGVAIAVTTGITIGSLISKDVASFLEENDLFVPSDDDDD</sequence>
<evidence type="ECO:0000256" key="4">
    <source>
        <dbReference type="ARBA" id="ARBA00022448"/>
    </source>
</evidence>
<comment type="function">
    <text evidence="14">Essential regulatory subunit of the mitochondrial calcium uniporter complex (uniplex), a complex that mediates calcium uptake into mitochondria.</text>
</comment>
<keyword evidence="13 14" id="KW-0472">Membrane</keyword>
<comment type="subunit">
    <text evidence="14">Component of the uniplex complex. Interacts (via the transmembrane region) with MCU (via the first transmembrane region); the interaction is direct.</text>
</comment>
<reference evidence="15" key="1">
    <citation type="submission" date="2021-11" db="EMBL/GenBank/DDBJ databases">
        <authorList>
            <person name="Schell T."/>
        </authorList>
    </citation>
    <scope>NUCLEOTIDE SEQUENCE</scope>
    <source>
        <strain evidence="15">M5</strain>
    </source>
</reference>
<evidence type="ECO:0000256" key="13">
    <source>
        <dbReference type="ARBA" id="ARBA00023136"/>
    </source>
</evidence>
<dbReference type="GO" id="GO:0036444">
    <property type="term" value="P:calcium import into the mitochondrion"/>
    <property type="evidence" value="ECO:0007669"/>
    <property type="project" value="UniProtKB-UniRule"/>
</dbReference>
<evidence type="ECO:0000256" key="6">
    <source>
        <dbReference type="ARBA" id="ARBA00022692"/>
    </source>
</evidence>
<evidence type="ECO:0000256" key="2">
    <source>
        <dbReference type="ARBA" id="ARBA00008958"/>
    </source>
</evidence>
<evidence type="ECO:0000256" key="9">
    <source>
        <dbReference type="ARBA" id="ARBA00022946"/>
    </source>
</evidence>